<comment type="subunit">
    <text evidence="19">Homodimer. The monomeric form is inactive while the homodimer is active.</text>
</comment>
<keyword evidence="10" id="KW-0732">Signal</keyword>
<dbReference type="SUPFAM" id="SSF53187">
    <property type="entry name" value="Zn-dependent exopeptidases"/>
    <property type="match status" value="1"/>
</dbReference>
<dbReference type="EMBL" id="SIXF01000002">
    <property type="protein sequence ID" value="TBO44412.1"/>
    <property type="molecule type" value="Genomic_DNA"/>
</dbReference>
<dbReference type="InterPro" id="IPR007484">
    <property type="entry name" value="Peptidase_M28"/>
</dbReference>
<keyword evidence="17" id="KW-0325">Glycoprotein</keyword>
<dbReference type="Gene3D" id="3.50.30.30">
    <property type="match status" value="1"/>
</dbReference>
<evidence type="ECO:0000256" key="19">
    <source>
        <dbReference type="ARBA" id="ARBA00025833"/>
    </source>
</evidence>
<feature type="domain" description="Peptidase M28" evidence="21">
    <location>
        <begin position="275"/>
        <end position="455"/>
    </location>
</feature>
<evidence type="ECO:0000256" key="12">
    <source>
        <dbReference type="ARBA" id="ARBA00022824"/>
    </source>
</evidence>
<dbReference type="GO" id="GO:0005764">
    <property type="term" value="C:lysosome"/>
    <property type="evidence" value="ECO:0007669"/>
    <property type="project" value="UniProtKB-SubCell"/>
</dbReference>
<protein>
    <recommendedName>
        <fullName evidence="5">Carboxypeptidase Q</fullName>
    </recommendedName>
    <alternativeName>
        <fullName evidence="20">Plasma glutamate carboxypeptidase</fullName>
    </alternativeName>
</protein>
<dbReference type="GO" id="GO:0046872">
    <property type="term" value="F:metal ion binding"/>
    <property type="evidence" value="ECO:0007669"/>
    <property type="project" value="UniProtKB-KW"/>
</dbReference>
<evidence type="ECO:0000256" key="15">
    <source>
        <dbReference type="ARBA" id="ARBA00023049"/>
    </source>
</evidence>
<evidence type="ECO:0000313" key="22">
    <source>
        <dbReference type="EMBL" id="TBO44412.1"/>
    </source>
</evidence>
<name>A0A4Q9HGM3_9SPHI</name>
<evidence type="ECO:0000256" key="2">
    <source>
        <dbReference type="ARBA" id="ARBA00004371"/>
    </source>
</evidence>
<evidence type="ECO:0000256" key="18">
    <source>
        <dbReference type="ARBA" id="ARBA00023228"/>
    </source>
</evidence>
<keyword evidence="13" id="KW-0862">Zinc</keyword>
<keyword evidence="6" id="KW-0964">Secreted</keyword>
<organism evidence="22 23">
    <name type="scientific">Pedobacter kyonggii</name>
    <dbReference type="NCBI Taxonomy" id="1926871"/>
    <lineage>
        <taxon>Bacteria</taxon>
        <taxon>Pseudomonadati</taxon>
        <taxon>Bacteroidota</taxon>
        <taxon>Sphingobacteriia</taxon>
        <taxon>Sphingobacteriales</taxon>
        <taxon>Sphingobacteriaceae</taxon>
        <taxon>Pedobacter</taxon>
    </lineage>
</organism>
<dbReference type="AlphaFoldDB" id="A0A4Q9HGM3"/>
<dbReference type="RefSeq" id="WP_131028487.1">
    <property type="nucleotide sequence ID" value="NZ_SIXF01000002.1"/>
</dbReference>
<dbReference type="PANTHER" id="PTHR12053">
    <property type="entry name" value="PROTEASE FAMILY M28 PLASMA GLUTAMATE CARBOXYPEPTIDASE-RELATED"/>
    <property type="match status" value="1"/>
</dbReference>
<evidence type="ECO:0000256" key="1">
    <source>
        <dbReference type="ARBA" id="ARBA00004240"/>
    </source>
</evidence>
<evidence type="ECO:0000256" key="4">
    <source>
        <dbReference type="ARBA" id="ARBA00004613"/>
    </source>
</evidence>
<keyword evidence="15" id="KW-0482">Metalloprotease</keyword>
<comment type="subcellular location">
    <subcellularLocation>
        <location evidence="1">Endoplasmic reticulum</location>
    </subcellularLocation>
    <subcellularLocation>
        <location evidence="3">Golgi apparatus</location>
    </subcellularLocation>
    <subcellularLocation>
        <location evidence="2">Lysosome</location>
    </subcellularLocation>
    <subcellularLocation>
        <location evidence="4">Secreted</location>
    </subcellularLocation>
</comment>
<dbReference type="GO" id="GO:0006508">
    <property type="term" value="P:proteolysis"/>
    <property type="evidence" value="ECO:0007669"/>
    <property type="project" value="UniProtKB-KW"/>
</dbReference>
<evidence type="ECO:0000259" key="21">
    <source>
        <dbReference type="Pfam" id="PF04389"/>
    </source>
</evidence>
<evidence type="ECO:0000256" key="10">
    <source>
        <dbReference type="ARBA" id="ARBA00022729"/>
    </source>
</evidence>
<accession>A0A4Q9HGM3</accession>
<dbReference type="InterPro" id="IPR039866">
    <property type="entry name" value="CPQ"/>
</dbReference>
<dbReference type="PANTHER" id="PTHR12053:SF3">
    <property type="entry name" value="CARBOXYPEPTIDASE Q"/>
    <property type="match status" value="1"/>
</dbReference>
<evidence type="ECO:0000256" key="3">
    <source>
        <dbReference type="ARBA" id="ARBA00004555"/>
    </source>
</evidence>
<dbReference type="Proteomes" id="UP000291819">
    <property type="component" value="Unassembled WGS sequence"/>
</dbReference>
<dbReference type="GO" id="GO:0005576">
    <property type="term" value="C:extracellular region"/>
    <property type="evidence" value="ECO:0007669"/>
    <property type="project" value="UniProtKB-SubCell"/>
</dbReference>
<reference evidence="22 23" key="1">
    <citation type="submission" date="2019-02" db="EMBL/GenBank/DDBJ databases">
        <title>Pedobacter kyonggii whole genome sequence analysis.</title>
        <authorList>
            <person name="Dahal R.H."/>
        </authorList>
    </citation>
    <scope>NUCLEOTIDE SEQUENCE [LARGE SCALE GENOMIC DNA]</scope>
    <source>
        <strain evidence="22 23">K-4-11-1</strain>
    </source>
</reference>
<keyword evidence="23" id="KW-1185">Reference proteome</keyword>
<evidence type="ECO:0000256" key="20">
    <source>
        <dbReference type="ARBA" id="ARBA00033328"/>
    </source>
</evidence>
<evidence type="ECO:0000256" key="14">
    <source>
        <dbReference type="ARBA" id="ARBA00023034"/>
    </source>
</evidence>
<keyword evidence="7" id="KW-0121">Carboxypeptidase</keyword>
<gene>
    <name evidence="22" type="ORF">EYS08_03635</name>
</gene>
<comment type="caution">
    <text evidence="22">The sequence shown here is derived from an EMBL/GenBank/DDBJ whole genome shotgun (WGS) entry which is preliminary data.</text>
</comment>
<keyword evidence="16" id="KW-0865">Zymogen</keyword>
<evidence type="ECO:0000256" key="13">
    <source>
        <dbReference type="ARBA" id="ARBA00022833"/>
    </source>
</evidence>
<dbReference type="GO" id="GO:0070573">
    <property type="term" value="F:metallodipeptidase activity"/>
    <property type="evidence" value="ECO:0007669"/>
    <property type="project" value="InterPro"/>
</dbReference>
<evidence type="ECO:0000256" key="16">
    <source>
        <dbReference type="ARBA" id="ARBA00023145"/>
    </source>
</evidence>
<evidence type="ECO:0000313" key="23">
    <source>
        <dbReference type="Proteomes" id="UP000291819"/>
    </source>
</evidence>
<evidence type="ECO:0000256" key="6">
    <source>
        <dbReference type="ARBA" id="ARBA00022525"/>
    </source>
</evidence>
<dbReference type="GO" id="GO:0004180">
    <property type="term" value="F:carboxypeptidase activity"/>
    <property type="evidence" value="ECO:0007669"/>
    <property type="project" value="UniProtKB-KW"/>
</dbReference>
<evidence type="ECO:0000256" key="7">
    <source>
        <dbReference type="ARBA" id="ARBA00022645"/>
    </source>
</evidence>
<evidence type="ECO:0000256" key="8">
    <source>
        <dbReference type="ARBA" id="ARBA00022670"/>
    </source>
</evidence>
<dbReference type="OrthoDB" id="9769665at2"/>
<dbReference type="Gene3D" id="3.40.630.10">
    <property type="entry name" value="Zn peptidases"/>
    <property type="match status" value="1"/>
</dbReference>
<keyword evidence="9" id="KW-0479">Metal-binding</keyword>
<keyword evidence="12" id="KW-0256">Endoplasmic reticulum</keyword>
<keyword evidence="14" id="KW-0333">Golgi apparatus</keyword>
<evidence type="ECO:0000256" key="17">
    <source>
        <dbReference type="ARBA" id="ARBA00023180"/>
    </source>
</evidence>
<keyword evidence="18" id="KW-0458">Lysosome</keyword>
<keyword evidence="11 22" id="KW-0378">Hydrolase</keyword>
<evidence type="ECO:0000256" key="5">
    <source>
        <dbReference type="ARBA" id="ARBA00014116"/>
    </source>
</evidence>
<evidence type="ECO:0000256" key="11">
    <source>
        <dbReference type="ARBA" id="ARBA00022801"/>
    </source>
</evidence>
<dbReference type="Pfam" id="PF04389">
    <property type="entry name" value="Peptidase_M28"/>
    <property type="match status" value="1"/>
</dbReference>
<sequence>MILQINTHQPWRSLKFALILSLIYFGAIGRLSAQKDLSSDSLMIRKIYDNALTAGKIGPNLYHLTSKIGSRISGSANAQKAVEWGKKKMEEIAPDRVYLQEVTVPHWIRGKKEKSFFISKSGKKIPMSVCALGGSIGTGGVLSAQVIEVNSWGELAALENKDVQGKFVFFNRAMDPKEIETFKAYLAVVDQRARGAIEAGKRGAAGALVRSMTLAIDEVPHTGAMSYDPDVKKIPAAALSTKSADVLSHELKRNSDLIYSLEMNCIQLPDVKSYNVIGEIKGSVYPNEFITVGGHIDTWDLSEGASDDGTGFVQTLEVLRLIKNRDQKPERSIRAILYMNEESGAHGALKYAREAKSAAETHIAVMESDAGGFTPRGFRVEGSQEVKEKMKAWKPLFIPYKVAELHSGHRGVDLAPMKDQAKALISLDCDDQRLFDIHHSALDTYDKINIREVELGAAAMASLIALISKHGF</sequence>
<proteinExistence type="predicted"/>
<keyword evidence="8" id="KW-0645">Protease</keyword>
<evidence type="ECO:0000256" key="9">
    <source>
        <dbReference type="ARBA" id="ARBA00022723"/>
    </source>
</evidence>